<evidence type="ECO:0000313" key="4">
    <source>
        <dbReference type="EMBL" id="CAK6972791.1"/>
    </source>
</evidence>
<accession>A0AAV1PM82</accession>
<feature type="domain" description="Fibronectin type-III" evidence="3">
    <location>
        <begin position="18"/>
        <end position="110"/>
    </location>
</feature>
<feature type="domain" description="Fibronectin type-III" evidence="3">
    <location>
        <begin position="2291"/>
        <end position="2379"/>
    </location>
</feature>
<feature type="domain" description="Fibronectin type-III" evidence="3">
    <location>
        <begin position="4824"/>
        <end position="4910"/>
    </location>
</feature>
<evidence type="ECO:0000256" key="1">
    <source>
        <dbReference type="SAM" id="MobiDB-lite"/>
    </source>
</evidence>
<feature type="domain" description="Fibronectin type-III" evidence="3">
    <location>
        <begin position="373"/>
        <end position="457"/>
    </location>
</feature>
<feature type="domain" description="Fibronectin type-III" evidence="3">
    <location>
        <begin position="2380"/>
        <end position="2467"/>
    </location>
</feature>
<dbReference type="Gene3D" id="2.60.40.10">
    <property type="entry name" value="Immunoglobulins"/>
    <property type="match status" value="29"/>
</dbReference>
<feature type="domain" description="Fibronectin type-III" evidence="3">
    <location>
        <begin position="1595"/>
        <end position="1681"/>
    </location>
</feature>
<dbReference type="InterPro" id="IPR013783">
    <property type="entry name" value="Ig-like_fold"/>
</dbReference>
<feature type="domain" description="Fibronectin type-III" evidence="3">
    <location>
        <begin position="2815"/>
        <end position="2902"/>
    </location>
</feature>
<dbReference type="Pfam" id="PF00041">
    <property type="entry name" value="fn3"/>
    <property type="match status" value="4"/>
</dbReference>
<dbReference type="InterPro" id="IPR003961">
    <property type="entry name" value="FN3_dom"/>
</dbReference>
<name>A0AAV1PM82_SCOSC</name>
<proteinExistence type="predicted"/>
<feature type="domain" description="Fibronectin type-III" evidence="3">
    <location>
        <begin position="4476"/>
        <end position="4562"/>
    </location>
</feature>
<feature type="compositionally biased region" description="Polar residues" evidence="1">
    <location>
        <begin position="5416"/>
        <end position="5429"/>
    </location>
</feature>
<evidence type="ECO:0000259" key="3">
    <source>
        <dbReference type="PROSITE" id="PS50853"/>
    </source>
</evidence>
<sequence length="5545" mass="590708">MKWLVIFSLLGICSQAAAQSDITVSVFSVTSKTAILRWTRYSGASSYKITVAAKSSPSTPIAFAQFGPNTVMGSVNSLSPNIEYVFSVEALDNSQGVLSSVDIKSSTAPEMMDAIQAVKPKDSQTLMLDFSLKTGATHYIIRVQSANGFYREDIVSSSPAEIKSLTPYTEYTLSTLAVNSGGRSQPSPFVTEKTVLPPPQLSASSPSNDSIVLSWAPVANAVQYTLSIYKFGSNTDMKQNTSDTNLTISGLDAGSLYIIRGFAWDPEGRQGEGSLYINQTTRPPTPASVSVSVVMSNSVAGLSVSWEIEQDGHGSIQYHVMSDQNLMCNSTSSSCTLSPVDCGKVHTIQVTASNEAGFGYPSNPEVFITFPCQPESLALEEPEEGNCTLTWDTVPHADAYTAYIKRGDGGEETCNTTSNNCTFHCQCGYTYLMSVFALNEAGSSPQGEILNHTTVPCCPQNVSVSLVSTETLEIMWTASRGAEMYETRAVDNSEVILCNDTAPVCALSDLSCDSPYSVVVTPCNDISGCNRACKAHTKETAPCMPTNLSLNPKNSSCVSVSWTANNRAATYTVSASGDDGTHICTTSGSSCDLTELPCGSTYEVSVIATSAIGQSLPSYSDSLETEPCCPVNLTVAQVTQAMTNVSWSHAKGAHTFITSLTSPRGHARCHTQDSHCLMGCITCGTNYTVTMEAFSQSGRNSSCTYQGFSSSACCPSGVKLYRMASNSLRVYWRSAGSSHSYIAEMVGSNNNYTCNASPGESSCDVGTVQCGDVYHVVVAPLTPEGSKVLFCAQRVYSVTCLGGNVGTGCQILSVTPSGPSSILVKWAKHSGATNYFLDLRVKNNTDFAPVVVTLPATTTEKDVQGLRPGTVYRVTLKVFQFYFVECVDTAVASTVPDTSQIEAGRGLTSSSIMVEWTAVPSADHYYLQVTSQASGEVFNLTTTNSTAVVGNLKPSTNYDCYVYTVNQAGIGGRGKVKTITTLRQPPGGITATQTSRGSARVTWEPVTDVLMYYVTIRDTEEPNSRPSAYNVTDTKLDFEGILPCSTYLISVSSYSKFLVPSEPSDYTYTTNKLTPVSAVSVDYSCTTHTVTVIWSSVFGADSYKATAISENGTELMCTSQNTSCQITKLNCAQNYVVHVTPMSAGCKNMVNTTSATFQTVPCPPEKLELLRDCSSEVIVFSWEHTNNTDHYMARAVDSKGIVQECLTEDNSCYFTHTVCGRHYYFTVYSISGQCRSHISSTVDIRTAPCIPQNVQTSADCNSNVLLSKWDLAEGALRYTVEAYGNRVNKTSYNCTSLSNSCAIEGVPCGDYMTIYITAFDDECASPRTLGPVAETVPCTPESPAAVKDCGADSITMTWNITSALFYVAIARDSNGVIHSCNSMDLTCQIEGLKCSTNYTAYVIASNFMCNSSESEMVTIETAACPPDQVSASLDCAANEAMISWHGQNSMNSYTATIVNENQGLLSCSSTTTSCRIPNLKCGQLYTVTVCHHDGICPSMPSEAIYMESVPCGPYVSPRLDCKSQVLTIGWNASSQAQSYITVISDGTKQMSYNTTEPALSVKTECGQDYTVKVMSVNGTCVSHPTVLPVQKTPCVPTNVMAKRNCGQSFMDVTWNASRGALHYHVAALDKDGRQLPCSSNETMCRLEGLMCSEVYNVGVSASDNSCSSNESSAVTVQTAPCPPSQLNVSVNCANNSAMLTWNSSPNTVSYTGKAVSADGHNVSCDAGTNLGCQLEGLQCGKKYTFTVSASDGSCQSSDSEPVMRTTAPCVVQNVLNDLNCGTNTLNISWVPGSMSVNHSATAVAADGTTLKCITEGSSCMMTNLQCGEQYTVAVTAVSSTCNGPSSVMEIINSVPCVPDNVQGAVECSSNTLQASWNTAAGAVSYISTLTGEGGFSVSCPTANQSCNFPGLQCAHTYMLSVVALNNRCNSSESAKISVITAPCDPTNVAANLKCLSGEATVTWSTSAGAHNYKVLAETNGHVDSCNSSGTSCKLTQLQCGEDYTVTVLAGDGTCNSSVLAKTNITTAPCAPVIQDHSLDCVSNHALVSWVEDEDAKSVIVNATSSLGHSTSCSSSTNSSCVLDDLRCGETYTVQAVAQGVQCLSQPSSSFQIVTAPCTPANVEYTYSCETGVALLSWDETLGRKSFYAHVQSGDHMASCSTTQTDCSLPSLLCGRMYSVKVIAVADHCNSSVPGVTEIQTAPCAPMNVSASLVCDNNTAAVSWLHSPGAVSYTVTAQGRDGDIKQCTTNSTHCQLPNMHCAQTYMITVTPFSSHCMGSNSSAYNYIAGPCPPTDVHVSLQCVGNVGLVSWNAAQQADLYVATAVPSDVDDHAHNCTSNGTSCSLTDLHCGETAVVTVVTIKRGCRSEPSLPFTFRSVICPPPVVTGVTNCRKNDITLSWDQSPENGATYIIHSQKDDGASANYSTAQTSHVITGLQCGELYTVKVAAKDTQCTSVGSNPIQTETAPCPPTNLTAEAECGTNLGTLSWAPSPNAIYYTATVYGTHEHVVSCSSNSTTCSVNLDCGHQYSAYVVASSATCNSSRGDTLTFSSAPCLPDRVEAELDCEVNSFAVQWRGAIDAGSYTAIAIGSDDSRATCDTTNTNCTINNLKCGLTYGVVITTSSVNCGTIKGSNYKIQSAPCKPDSVLVNLQCSTNLASVTWGNSGPNQNQVVSAVDSRGGITTCNSSSSNCTFDQLKCGKTYTVSVVGHTNTCSSEPALSERFYTAPCVPTHLTARVDCKTGITVVMWDMAGGARSYTVYARGSLGHNATCNSTDTNCHFPNLACGQDYSITVVARHDTCMSLVSESVSATTGPCPHSGLKTTLDCNINTAVVSWTPGSGILYYNASADAFAITHQMSCSTNSSTCNISSLHCGESYRVSVSGQGQNCPSPAQDWQRINTAPCPPTQLRVDSSCESNNITVSWQASKGSVTYMAVAENAEGLQWSCNTSSTYCQISGLPCGQQYQVYAAGLDEKCIGAKSNIEVIHAAPCVPQNIQNNLDCLSGVLNVTWHSTGYAPHFRASVVSSNGHVSICKTDKHHCIVHNMQCGLTYSVTVVAHDAACNSSHSPTKQINTAPCPVTSYIPTLDCDTGIVSVNWTDNVAEVLYTVLAIDATGRQHNCSSLMKYCDLTTLECGTQYNITITPSRDGCVGRDSPTKTITTVPCIPHLSDVEIDCLANSAWVMWEEAAGIEDYVVLVKNTDGDVQTFECNSTSDGTCALPPLTCSQNLTFTLKAQNQQCLSAASNAVVTETAPCSPKDVEKWVDCNNGTVSISWGSIPGAVTYTAMLDNLKGDSTCCTTSDTSCHITDLPCGEFHALHVTAEGRTCNSSQSSGDIVKTVPCIPDNLKASLSCSDNVASMSWNSNIGGQLYHVTAVGTDGHVDNCTSYEKKCDLTGLRCGQYYTATVMAEDRDCRSKLSDDVTIKTVPCIPANVSPLVDCETNSLIVSWSDTPGADSYLATVQDSNGQSTTCQGTTEGFCNVTGLGCGQIYHVSLVSSDGYCDSPPANMVDTSSVPCKPRHIMAVMDCYTQTAVVSWYPSDGALSYVALAITASGLNVTCETNTTQCDLEGLPCGQSYSVTVEAVGTTCSSIAHMTGKLVTEPCIPEHISTQYSPAIGHVLWDMTAGADYYTVEGVTEQGLMVSCMTNDTYCALYNMECGQMYDINVTANNHVCQDMSISTEPVMIKTEPCPPNNVQTSVQCENNMGVVTWEATVGAVGYVARLAGRDGHSLSCRTKDTFCNVEGLHCGIVYHTNVIAIGDTLNSSVSTTSLLVSAPCKVGDVAVNMDCYNNSAEVSWSSTSGASSYLVMAVSDDGSHWVSCETAEHHCDLTELHCGHTYNISLTAISDHCQTKTNTYVTFSTGPCKPLHVGADLQCGTSTVNMYWEETEGVELYMATATSSMGMTLTCNSTKSTCQFSNLHCGETYEFTLTAYSNMCYSETSSTAEVQTEPCKPADLTVEGSCYNETVVLDWSSANGALVYEVTATGDLGYITAFHTNDTMIEAELPCGQLFIFTVKAMDGQCDSAESNPKEFKTGPCVPRHVQSFTHCEDSLGSVSWAESDGADSYLAIAVGQDGHTHMCSTNTTNTTTCTWDDLHCGEQYTVHIIANDYLCSSMPSNKTSIRMAPCTPNNLKSSLDCTTKVGSLSWNASETATFYIVTAETNSGHKVQLSTNDTWTYISEFLCGQEYFLSVQAADSVCTSLPSVPSMLESEPCPPTGVSSFMNCVSNIAVVSWTGSAGAQFYTATVTQEDGQSQSCWSDSEQCGMPNVECGQNYTVTVIASNEKCNSDPSEADTLQSVPCVPIDVNVTMDCSENEALVSWSASEGALSYKVTAQSTQGDVSSCESTDLMCILSNLTCGQSYAVQVVAQDDICSSLPSLATKFKSVPCTPKIGSVVLDCFTNSALLDWGYAEGALYYTTTARSSSGHVSTNSSSYTNCELGDLQCGQTYNVITVASNDECDSPPSSSLQVESVPCPPEDVEVVLDCSTNTALVEWQASKGADSYIVQALGVQEDESGCETDSESCVLSDLLCGFTYNITVIAINSECNVSRSDMKQLQTVPCVPQQVEARVVCESGAVAVSWEPSSGALSYTTVAQGNGGYESMCNSTDTTCLFSELLCGLNYSITVRAADETCDSAESSAVEISKGACVPQKVAAEIVCSNDTGVVSWEEGEDVSSYMVQAFGPNGHKIQCNTFETNCELPNMQCGQLYNLTVTALDEQCDNSHAYLNLQSVPCRPTNIKASLLCRSNSAAVTWEPASGALSYLAVGVTADGDYQTQCNNTMTHCDLSDLQCGQTYNVSVFGLDESCTSVESDKAYMQTAPCAPQDVTVDVQCDEGAMVVSWSPNLNAQYFHVAAVSNMGERLYCNSTGTACTIQNLPCGRSYNVTVLSVRDDCESKPSPTVVISTAPCVPRNPNGRLDCISNSAWVTWDASEGALSYFVLAQEVGGHNSTCTTTSSPCNVPDLKCGMLYTFHVTAVNKDCRSNTSTTFEIETGPCALTSISAATQCNSDTILVEWELTQDTPFYLVTAEGHDQSLLSCNSSSNSCVLQDIRCGMQYSIIVSSSSDKCSSLRSPPKKIKTAPCVPDNVTVVPSCEENGATVTWAHSPVAMSYLLTATGRDGHVTKCNTLVNNCTLANLHCGQLYNLSITATGDNCTSAPQTASFRTVPCEPFSLAVDIDCKTNSAILSWNESEGAVKYFGFAQPMDGDMLYCDSTSTSCIIEDLECGKMYNFSVEASNGICNSSFSAPLQAGAAPCAPTGLKVRIQKSDQTHWALTSWDSVNCSNVKYLVEVTGQIQNNPQALMEFSSYWWSREYFEFPMPCSTAYNITVRAKNSAGVSEPSSVLTGVTVPCTPQDVKYSGNRQSAVLSWEASLFATRYTVYNVSGTDRVELCNTTGLFCALTNFDPHTTEVTASNAVGESNPNSNITGPGGTRRRRDLRATQVFANLDRDLEIPEVVTVTVGGVSLYVKWTTVKDANEYTLVIEEEQSEQQASQPPRVRTVEGDFYIETDLRPWTTYCVRLAAKNTISQSNYSRPKCRTTDGS</sequence>
<feature type="domain" description="Fibronectin type-III" evidence="3">
    <location>
        <begin position="4736"/>
        <end position="4823"/>
    </location>
</feature>
<feature type="domain" description="Fibronectin type-III" evidence="3">
    <location>
        <begin position="2468"/>
        <end position="2553"/>
    </location>
</feature>
<feature type="domain" description="Fibronectin type-III" evidence="3">
    <location>
        <begin position="4563"/>
        <end position="4652"/>
    </location>
</feature>
<dbReference type="EMBL" id="CAWUFR010000214">
    <property type="protein sequence ID" value="CAK6972791.1"/>
    <property type="molecule type" value="Genomic_DNA"/>
</dbReference>
<feature type="domain" description="Fibronectin type-III" evidence="3">
    <location>
        <begin position="2027"/>
        <end position="2117"/>
    </location>
</feature>
<feature type="chain" id="PRO_5043393388" evidence="2">
    <location>
        <begin position="19"/>
        <end position="5545"/>
    </location>
</feature>
<feature type="domain" description="Fibronectin type-III" evidence="3">
    <location>
        <begin position="985"/>
        <end position="1077"/>
    </location>
</feature>
<dbReference type="SMART" id="SM00060">
    <property type="entry name" value="FN3"/>
    <property type="match status" value="48"/>
</dbReference>
<feature type="domain" description="Fibronectin type-III" evidence="3">
    <location>
        <begin position="4911"/>
        <end position="4997"/>
    </location>
</feature>
<feature type="domain" description="Fibronectin type-III" evidence="3">
    <location>
        <begin position="3865"/>
        <end position="3951"/>
    </location>
</feature>
<feature type="domain" description="Fibronectin type-III" evidence="3">
    <location>
        <begin position="5452"/>
        <end position="5545"/>
    </location>
</feature>
<dbReference type="Proteomes" id="UP001314229">
    <property type="component" value="Unassembled WGS sequence"/>
</dbReference>
<feature type="domain" description="Fibronectin type-III" evidence="3">
    <location>
        <begin position="808"/>
        <end position="894"/>
    </location>
</feature>
<comment type="caution">
    <text evidence="4">The sequence shown here is derived from an EMBL/GenBank/DDBJ whole genome shotgun (WGS) entry which is preliminary data.</text>
</comment>
<feature type="domain" description="Fibronectin type-III" evidence="3">
    <location>
        <begin position="4128"/>
        <end position="4214"/>
    </location>
</feature>
<feature type="domain" description="Fibronectin type-III" evidence="3">
    <location>
        <begin position="1857"/>
        <end position="1943"/>
    </location>
</feature>
<feature type="domain" description="Fibronectin type-III" evidence="3">
    <location>
        <begin position="1682"/>
        <end position="1769"/>
    </location>
</feature>
<dbReference type="InterPro" id="IPR036116">
    <property type="entry name" value="FN3_sf"/>
</dbReference>
<feature type="domain" description="Fibronectin type-III" evidence="3">
    <location>
        <begin position="5169"/>
        <end position="5257"/>
    </location>
</feature>
<feature type="signal peptide" evidence="2">
    <location>
        <begin position="1"/>
        <end position="18"/>
    </location>
</feature>
<keyword evidence="2" id="KW-0732">Signal</keyword>
<reference evidence="4 5" key="1">
    <citation type="submission" date="2024-01" db="EMBL/GenBank/DDBJ databases">
        <authorList>
            <person name="Alioto T."/>
            <person name="Alioto T."/>
            <person name="Gomez Garrido J."/>
        </authorList>
    </citation>
    <scope>NUCLEOTIDE SEQUENCE [LARGE SCALE GENOMIC DNA]</scope>
</reference>
<organism evidence="4 5">
    <name type="scientific">Scomber scombrus</name>
    <name type="common">Atlantic mackerel</name>
    <name type="synonym">Scomber vernalis</name>
    <dbReference type="NCBI Taxonomy" id="13677"/>
    <lineage>
        <taxon>Eukaryota</taxon>
        <taxon>Metazoa</taxon>
        <taxon>Chordata</taxon>
        <taxon>Craniata</taxon>
        <taxon>Vertebrata</taxon>
        <taxon>Euteleostomi</taxon>
        <taxon>Actinopterygii</taxon>
        <taxon>Neopterygii</taxon>
        <taxon>Teleostei</taxon>
        <taxon>Neoteleostei</taxon>
        <taxon>Acanthomorphata</taxon>
        <taxon>Pelagiaria</taxon>
        <taxon>Scombriformes</taxon>
        <taxon>Scombridae</taxon>
        <taxon>Scomber</taxon>
    </lineage>
</organism>
<feature type="domain" description="Fibronectin type-III" evidence="3">
    <location>
        <begin position="197"/>
        <end position="284"/>
    </location>
</feature>
<feature type="domain" description="Fibronectin type-III" evidence="3">
    <location>
        <begin position="544"/>
        <end position="628"/>
    </location>
</feature>
<dbReference type="PANTHER" id="PTHR47135:SF3">
    <property type="entry name" value="FIBRONECTIN TYPE-III DOMAIN-CONTAINING PROTEIN"/>
    <property type="match status" value="1"/>
</dbReference>
<evidence type="ECO:0000256" key="2">
    <source>
        <dbReference type="SAM" id="SignalP"/>
    </source>
</evidence>
<feature type="domain" description="Fibronectin type-III" evidence="3">
    <location>
        <begin position="5258"/>
        <end position="5353"/>
    </location>
</feature>
<dbReference type="Gene3D" id="6.10.250.2590">
    <property type="match status" value="2"/>
</dbReference>
<protein>
    <submittedName>
        <fullName evidence="4">Uncharacterized protein LOC122989049</fullName>
    </submittedName>
</protein>
<dbReference type="SUPFAM" id="SSF49265">
    <property type="entry name" value="Fibronectin type III"/>
    <property type="match status" value="37"/>
</dbReference>
<feature type="domain" description="Fibronectin type-III" evidence="3">
    <location>
        <begin position="285"/>
        <end position="372"/>
    </location>
</feature>
<feature type="domain" description="Fibronectin type-III" evidence="3">
    <location>
        <begin position="1339"/>
        <end position="1424"/>
    </location>
</feature>
<dbReference type="PANTHER" id="PTHR47135">
    <property type="entry name" value="FIBRONECTIN TYPE III DOMAIN-CONTAINING PROTEIN 7"/>
    <property type="match status" value="1"/>
</dbReference>
<feature type="domain" description="Fibronectin type-III" evidence="3">
    <location>
        <begin position="895"/>
        <end position="984"/>
    </location>
</feature>
<feature type="domain" description="Fibronectin type-III" evidence="3">
    <location>
        <begin position="2728"/>
        <end position="2814"/>
    </location>
</feature>
<gene>
    <name evidence="4" type="ORF">FSCOSCO3_A016072</name>
</gene>
<feature type="domain" description="Fibronectin type-III" evidence="3">
    <location>
        <begin position="4302"/>
        <end position="4388"/>
    </location>
</feature>
<keyword evidence="5" id="KW-1185">Reference proteome</keyword>
<feature type="region of interest" description="Disordered" evidence="1">
    <location>
        <begin position="5416"/>
        <end position="5437"/>
    </location>
</feature>
<dbReference type="CDD" id="cd00063">
    <property type="entry name" value="FN3"/>
    <property type="match status" value="14"/>
</dbReference>
<dbReference type="PROSITE" id="PS50853">
    <property type="entry name" value="FN3"/>
    <property type="match status" value="32"/>
</dbReference>
<feature type="domain" description="Fibronectin type-III" evidence="3">
    <location>
        <begin position="3161"/>
        <end position="3253"/>
    </location>
</feature>
<feature type="domain" description="Fibronectin type-III" evidence="3">
    <location>
        <begin position="2903"/>
        <end position="2989"/>
    </location>
</feature>
<feature type="domain" description="Fibronectin type-III" evidence="3">
    <location>
        <begin position="4215"/>
        <end position="4301"/>
    </location>
</feature>
<evidence type="ECO:0000313" key="5">
    <source>
        <dbReference type="Proteomes" id="UP001314229"/>
    </source>
</evidence>